<dbReference type="Proteomes" id="UP001221411">
    <property type="component" value="Unassembled WGS sequence"/>
</dbReference>
<evidence type="ECO:0008006" key="3">
    <source>
        <dbReference type="Google" id="ProtNLM"/>
    </source>
</evidence>
<evidence type="ECO:0000313" key="1">
    <source>
        <dbReference type="EMBL" id="MDC0743224.1"/>
    </source>
</evidence>
<dbReference type="RefSeq" id="WP_271918581.1">
    <property type="nucleotide sequence ID" value="NZ_JAQNDO010000001.1"/>
</dbReference>
<reference evidence="1 2" key="1">
    <citation type="submission" date="2022-11" db="EMBL/GenBank/DDBJ databases">
        <title>Minimal conservation of predation-associated metabolite biosynthetic gene clusters underscores biosynthetic potential of Myxococcota including descriptions for ten novel species: Archangium lansinium sp. nov., Myxococcus landrumus sp. nov., Nannocystis bai.</title>
        <authorList>
            <person name="Ahearne A."/>
            <person name="Stevens C."/>
            <person name="Dowd S."/>
        </authorList>
    </citation>
    <scope>NUCLEOTIDE SEQUENCE [LARGE SCALE GENOMIC DNA]</scope>
    <source>
        <strain evidence="1 2">RJM3</strain>
    </source>
</reference>
<organism evidence="1 2">
    <name type="scientific">Polyangium mundeleinium</name>
    <dbReference type="NCBI Taxonomy" id="2995306"/>
    <lineage>
        <taxon>Bacteria</taxon>
        <taxon>Pseudomonadati</taxon>
        <taxon>Myxococcota</taxon>
        <taxon>Polyangia</taxon>
        <taxon>Polyangiales</taxon>
        <taxon>Polyangiaceae</taxon>
        <taxon>Polyangium</taxon>
    </lineage>
</organism>
<dbReference type="EMBL" id="JAQNDO010000001">
    <property type="protein sequence ID" value="MDC0743224.1"/>
    <property type="molecule type" value="Genomic_DNA"/>
</dbReference>
<accession>A0ABT5EN13</accession>
<proteinExistence type="predicted"/>
<comment type="caution">
    <text evidence="1">The sequence shown here is derived from an EMBL/GenBank/DDBJ whole genome shotgun (WGS) entry which is preliminary data.</text>
</comment>
<evidence type="ECO:0000313" key="2">
    <source>
        <dbReference type="Proteomes" id="UP001221411"/>
    </source>
</evidence>
<dbReference type="SUPFAM" id="SSF63829">
    <property type="entry name" value="Calcium-dependent phosphotriesterase"/>
    <property type="match status" value="1"/>
</dbReference>
<keyword evidence="2" id="KW-1185">Reference proteome</keyword>
<dbReference type="InterPro" id="IPR011042">
    <property type="entry name" value="6-blade_b-propeller_TolB-like"/>
</dbReference>
<gene>
    <name evidence="1" type="ORF">POL67_17875</name>
</gene>
<dbReference type="Gene3D" id="2.120.10.30">
    <property type="entry name" value="TolB, C-terminal domain"/>
    <property type="match status" value="1"/>
</dbReference>
<sequence length="416" mass="44330">MHLGVDADDRIVFAGTSAGRNTVAGKTFVGSYGGELSPGGGVTLLETLPARRVKDVATASGARGFAILGDMGPLEEKPPPPEISLGGRQLPRGDYVARFNTASAVTWVQPLEGRAELASIAMDGAGNVFAVGIVPPRETSSTVAVLKYNARGALKWEKRLSGSIGGSSPSRDDSNDRNIVVHGDNLYLWIRSSEEGHPASGDLVKLGTDGTEQWRRTIVEITGGSNAALSAPHLAADQEGNLYAATTFNGTIRLADGTVLEDRTQRFHEFGGTGLLMKADLNGKLLFARSIATSDKGMFVDGLTVDGNDRPWVIGGFLDFVYLGTLRMDKPSTAGVPDAWTPAFLAGFDQHGRERQLLPLAWGAGRALVARSKDLLLTLSYRGDLLMKNVVGGRRFENNYTCVVLRVPTEMGEGCR</sequence>
<protein>
    <recommendedName>
        <fullName evidence="3">Lipoprotein</fullName>
    </recommendedName>
</protein>
<name>A0ABT5EN13_9BACT</name>